<dbReference type="Gene3D" id="2.102.10.10">
    <property type="entry name" value="Rieske [2Fe-2S] iron-sulphur domain"/>
    <property type="match status" value="1"/>
</dbReference>
<feature type="domain" description="Rieske" evidence="11">
    <location>
        <begin position="83"/>
        <end position="193"/>
    </location>
</feature>
<keyword evidence="2" id="KW-0150">Chloroplast</keyword>
<dbReference type="CDD" id="cd03467">
    <property type="entry name" value="Rieske"/>
    <property type="match status" value="1"/>
</dbReference>
<keyword evidence="9" id="KW-0411">Iron-sulfur</keyword>
<dbReference type="GO" id="GO:0046872">
    <property type="term" value="F:metal ion binding"/>
    <property type="evidence" value="ECO:0007669"/>
    <property type="project" value="UniProtKB-KW"/>
</dbReference>
<evidence type="ECO:0000256" key="7">
    <source>
        <dbReference type="ARBA" id="ARBA00023002"/>
    </source>
</evidence>
<keyword evidence="5" id="KW-0479">Metal-binding</keyword>
<keyword evidence="6" id="KW-0809">Transit peptide</keyword>
<name>A0A8T0I1W9_CERPU</name>
<dbReference type="AlphaFoldDB" id="A0A8T0I1W9"/>
<proteinExistence type="predicted"/>
<evidence type="ECO:0000313" key="13">
    <source>
        <dbReference type="Proteomes" id="UP000822688"/>
    </source>
</evidence>
<protein>
    <recommendedName>
        <fullName evidence="11">Rieske domain-containing protein</fullName>
    </recommendedName>
</protein>
<evidence type="ECO:0000256" key="6">
    <source>
        <dbReference type="ARBA" id="ARBA00022946"/>
    </source>
</evidence>
<dbReference type="EMBL" id="CM026425">
    <property type="protein sequence ID" value="KAG0577444.1"/>
    <property type="molecule type" value="Genomic_DNA"/>
</dbReference>
<reference evidence="12" key="1">
    <citation type="submission" date="2020-06" db="EMBL/GenBank/DDBJ databases">
        <title>WGS assembly of Ceratodon purpureus strain R40.</title>
        <authorList>
            <person name="Carey S.B."/>
            <person name="Jenkins J."/>
            <person name="Shu S."/>
            <person name="Lovell J.T."/>
            <person name="Sreedasyam A."/>
            <person name="Maumus F."/>
            <person name="Tiley G.P."/>
            <person name="Fernandez-Pozo N."/>
            <person name="Barry K."/>
            <person name="Chen C."/>
            <person name="Wang M."/>
            <person name="Lipzen A."/>
            <person name="Daum C."/>
            <person name="Saski C.A."/>
            <person name="Payton A.C."/>
            <person name="Mcbreen J.C."/>
            <person name="Conrad R.E."/>
            <person name="Kollar L.M."/>
            <person name="Olsson S."/>
            <person name="Huttunen S."/>
            <person name="Landis J.B."/>
            <person name="Wickett N.J."/>
            <person name="Johnson M.G."/>
            <person name="Rensing S.A."/>
            <person name="Grimwood J."/>
            <person name="Schmutz J."/>
            <person name="Mcdaniel S.F."/>
        </authorList>
    </citation>
    <scope>NUCLEOTIDE SEQUENCE</scope>
    <source>
        <strain evidence="12">R40</strain>
    </source>
</reference>
<keyword evidence="7" id="KW-0560">Oxidoreductase</keyword>
<evidence type="ECO:0000256" key="1">
    <source>
        <dbReference type="ARBA" id="ARBA00004229"/>
    </source>
</evidence>
<dbReference type="PANTHER" id="PTHR43456:SF2">
    <property type="entry name" value="RIESKE (2FE-2S) DOMAIN-CONTAINING PROTEIN"/>
    <property type="match status" value="1"/>
</dbReference>
<evidence type="ECO:0000256" key="3">
    <source>
        <dbReference type="ARBA" id="ARBA00022640"/>
    </source>
</evidence>
<accession>A0A8T0I1W9</accession>
<evidence type="ECO:0000313" key="12">
    <source>
        <dbReference type="EMBL" id="KAG0577444.1"/>
    </source>
</evidence>
<keyword evidence="4" id="KW-0001">2Fe-2S</keyword>
<dbReference type="SUPFAM" id="SSF103511">
    <property type="entry name" value="Chlorophyll a-b binding protein"/>
    <property type="match status" value="1"/>
</dbReference>
<dbReference type="Pfam" id="PF13806">
    <property type="entry name" value="Rieske_2"/>
    <property type="match status" value="1"/>
</dbReference>
<keyword evidence="10" id="KW-0534">Nitrate assimilation</keyword>
<keyword evidence="8" id="KW-0408">Iron</keyword>
<dbReference type="GO" id="GO:0051537">
    <property type="term" value="F:2 iron, 2 sulfur cluster binding"/>
    <property type="evidence" value="ECO:0007669"/>
    <property type="project" value="UniProtKB-KW"/>
</dbReference>
<dbReference type="Gene3D" id="1.10.3460.10">
    <property type="entry name" value="Chlorophyll a/b binding protein domain"/>
    <property type="match status" value="1"/>
</dbReference>
<sequence>MAAVAGLKPLVGSTLVACKATGGSCSVEIGSVSLPQLGGSRRVVRSGVRAGRGVVVCSAGDVSVSQSQGEAEAGTSQGSGNWVPVIPLNALPRGERRLVRQDGETVLLLWYKNDVYAIENQSPAEGAYSEGLINARLTPDGCIVCPSTESTYDLKTGKVRDWMPANPVLRVLTPSLRDLVTYPVKVDNDSILINVQGAGEAEIVFGGAATGQAGRTATNVDVDEVRMVVDDTEEGFGWTRKNEIINGRAAMAGFFMLLIQELLTGKGFLGGLGFLDFVYRVSGYHP</sequence>
<dbReference type="InterPro" id="IPR012748">
    <property type="entry name" value="Rieske-like_NirD"/>
</dbReference>
<evidence type="ECO:0000256" key="8">
    <source>
        <dbReference type="ARBA" id="ARBA00023004"/>
    </source>
</evidence>
<evidence type="ECO:0000256" key="4">
    <source>
        <dbReference type="ARBA" id="ARBA00022714"/>
    </source>
</evidence>
<evidence type="ECO:0000259" key="11">
    <source>
        <dbReference type="PROSITE" id="PS51296"/>
    </source>
</evidence>
<evidence type="ECO:0000256" key="10">
    <source>
        <dbReference type="ARBA" id="ARBA00023063"/>
    </source>
</evidence>
<dbReference type="InterPro" id="IPR017941">
    <property type="entry name" value="Rieske_2Fe-2S"/>
</dbReference>
<dbReference type="Pfam" id="PF00504">
    <property type="entry name" value="Chloroa_b-bind"/>
    <property type="match status" value="1"/>
</dbReference>
<evidence type="ECO:0000256" key="2">
    <source>
        <dbReference type="ARBA" id="ARBA00022528"/>
    </source>
</evidence>
<dbReference type="PROSITE" id="PS51296">
    <property type="entry name" value="RIESKE"/>
    <property type="match status" value="1"/>
</dbReference>
<comment type="caution">
    <text evidence="12">The sequence shown here is derived from an EMBL/GenBank/DDBJ whole genome shotgun (WGS) entry which is preliminary data.</text>
</comment>
<dbReference type="InterPro" id="IPR022796">
    <property type="entry name" value="Chloroa_b-bind"/>
</dbReference>
<keyword evidence="13" id="KW-1185">Reference proteome</keyword>
<organism evidence="12 13">
    <name type="scientific">Ceratodon purpureus</name>
    <name type="common">Fire moss</name>
    <name type="synonym">Dicranum purpureum</name>
    <dbReference type="NCBI Taxonomy" id="3225"/>
    <lineage>
        <taxon>Eukaryota</taxon>
        <taxon>Viridiplantae</taxon>
        <taxon>Streptophyta</taxon>
        <taxon>Embryophyta</taxon>
        <taxon>Bryophyta</taxon>
        <taxon>Bryophytina</taxon>
        <taxon>Bryopsida</taxon>
        <taxon>Dicranidae</taxon>
        <taxon>Pseudoditrichales</taxon>
        <taxon>Ditrichaceae</taxon>
        <taxon>Ceratodon</taxon>
    </lineage>
</organism>
<evidence type="ECO:0000256" key="9">
    <source>
        <dbReference type="ARBA" id="ARBA00023014"/>
    </source>
</evidence>
<comment type="subcellular location">
    <subcellularLocation>
        <location evidence="1">Plastid</location>
        <location evidence="1">Chloroplast</location>
    </subcellularLocation>
</comment>
<dbReference type="SUPFAM" id="SSF50022">
    <property type="entry name" value="ISP domain"/>
    <property type="match status" value="1"/>
</dbReference>
<keyword evidence="3" id="KW-0934">Plastid</keyword>
<dbReference type="Proteomes" id="UP000822688">
    <property type="component" value="Chromosome 5"/>
</dbReference>
<dbReference type="InterPro" id="IPR036922">
    <property type="entry name" value="Rieske_2Fe-2S_sf"/>
</dbReference>
<dbReference type="PANTHER" id="PTHR43456">
    <property type="entry name" value="RIESKE (2FE-2S) DOMAIN-CONTAINING PROTEIN"/>
    <property type="match status" value="1"/>
</dbReference>
<evidence type="ECO:0000256" key="5">
    <source>
        <dbReference type="ARBA" id="ARBA00022723"/>
    </source>
</evidence>
<gene>
    <name evidence="12" type="ORF">KC19_5G156500</name>
</gene>
<dbReference type="GO" id="GO:0008942">
    <property type="term" value="F:nitrite reductase [NAD(P)H] activity"/>
    <property type="evidence" value="ECO:0007669"/>
    <property type="project" value="InterPro"/>
</dbReference>
<dbReference type="GO" id="GO:0042128">
    <property type="term" value="P:nitrate assimilation"/>
    <property type="evidence" value="ECO:0007669"/>
    <property type="project" value="UniProtKB-KW"/>
</dbReference>
<dbReference type="GO" id="GO:0009507">
    <property type="term" value="C:chloroplast"/>
    <property type="evidence" value="ECO:0007669"/>
    <property type="project" value="UniProtKB-SubCell"/>
</dbReference>